<organism evidence="1 2">
    <name type="scientific">Marinifilum breve</name>
    <dbReference type="NCBI Taxonomy" id="2184082"/>
    <lineage>
        <taxon>Bacteria</taxon>
        <taxon>Pseudomonadati</taxon>
        <taxon>Bacteroidota</taxon>
        <taxon>Bacteroidia</taxon>
        <taxon>Marinilabiliales</taxon>
        <taxon>Marinifilaceae</taxon>
    </lineage>
</organism>
<protein>
    <submittedName>
        <fullName evidence="1">Uncharacterized protein</fullName>
    </submittedName>
</protein>
<dbReference type="RefSeq" id="WP_110362900.1">
    <property type="nucleotide sequence ID" value="NZ_QFLI01000011.1"/>
</dbReference>
<keyword evidence="2" id="KW-1185">Reference proteome</keyword>
<proteinExistence type="predicted"/>
<reference evidence="1 2" key="1">
    <citation type="submission" date="2018-05" db="EMBL/GenBank/DDBJ databases">
        <title>Marinifilum breve JC075T sp. nov., a marine bacterium isolated from Yongle Blue Hole in the South China Sea.</title>
        <authorList>
            <person name="Fu T."/>
        </authorList>
    </citation>
    <scope>NUCLEOTIDE SEQUENCE [LARGE SCALE GENOMIC DNA]</scope>
    <source>
        <strain evidence="1 2">JC075</strain>
    </source>
</reference>
<gene>
    <name evidence="1" type="ORF">DF185_19785</name>
</gene>
<sequence>MSKVRILAVGSTEDCISELALLMLQHDRTRDIVLGAAARVMDIDQLKEKMRAEQIAHELEIMVKGNDYESK</sequence>
<evidence type="ECO:0000313" key="2">
    <source>
        <dbReference type="Proteomes" id="UP000248079"/>
    </source>
</evidence>
<dbReference type="Proteomes" id="UP000248079">
    <property type="component" value="Unassembled WGS sequence"/>
</dbReference>
<name>A0A2V3ZV30_9BACT</name>
<accession>A0A2V3ZV30</accession>
<dbReference type="AlphaFoldDB" id="A0A2V3ZV30"/>
<dbReference type="EMBL" id="QFLI01000011">
    <property type="protein sequence ID" value="PXX96883.1"/>
    <property type="molecule type" value="Genomic_DNA"/>
</dbReference>
<evidence type="ECO:0000313" key="1">
    <source>
        <dbReference type="EMBL" id="PXX96883.1"/>
    </source>
</evidence>
<comment type="caution">
    <text evidence="1">The sequence shown here is derived from an EMBL/GenBank/DDBJ whole genome shotgun (WGS) entry which is preliminary data.</text>
</comment>